<keyword evidence="10" id="KW-1185">Reference proteome</keyword>
<feature type="transmembrane region" description="Helical" evidence="7">
    <location>
        <begin position="232"/>
        <end position="255"/>
    </location>
</feature>
<keyword evidence="4 7" id="KW-0472">Membrane</keyword>
<proteinExistence type="inferred from homology"/>
<dbReference type="InParanoid" id="A0A0C3HK12"/>
<reference evidence="9 10" key="1">
    <citation type="submission" date="2014-04" db="EMBL/GenBank/DDBJ databases">
        <authorList>
            <consortium name="DOE Joint Genome Institute"/>
            <person name="Kuo A."/>
            <person name="Martino E."/>
            <person name="Perotto S."/>
            <person name="Kohler A."/>
            <person name="Nagy L.G."/>
            <person name="Floudas D."/>
            <person name="Copeland A."/>
            <person name="Barry K.W."/>
            <person name="Cichocki N."/>
            <person name="Veneault-Fourrey C."/>
            <person name="LaButti K."/>
            <person name="Lindquist E.A."/>
            <person name="Lipzen A."/>
            <person name="Lundell T."/>
            <person name="Morin E."/>
            <person name="Murat C."/>
            <person name="Sun H."/>
            <person name="Tunlid A."/>
            <person name="Henrissat B."/>
            <person name="Grigoriev I.V."/>
            <person name="Hibbett D.S."/>
            <person name="Martin F."/>
            <person name="Nordberg H.P."/>
            <person name="Cantor M.N."/>
            <person name="Hua S.X."/>
        </authorList>
    </citation>
    <scope>NUCLEOTIDE SEQUENCE [LARGE SCALE GENOMIC DNA]</scope>
    <source>
        <strain evidence="9 10">Zn</strain>
    </source>
</reference>
<comment type="similarity">
    <text evidence="5">Belongs to the SAT4 family.</text>
</comment>
<sequence length="399" mass="43598">MVVVDVEAFTLLALELVIIGCRTVVRWRNVGPAKFQLDDYLMPLAGLLCTIDTIAAYLVQSKTQGLTNSYMTDEQRASLSSTSQEYIQRVWGSKVQVLGWTLYAAALWAVKACVAVLYSRLTTGLEHLRIRVKIAFVLLGVTWFITTMCLLFGCRPMSKYWQINPNPGGLCQPTNSKLYVLSVLIPDVITDLYLLSIPVPVCLRPNSFSVRDCSHVLQQLLWKVNLSWKKKASLMVLFGGVIFVIMAAIIRGVLILSSGPLGAVTGSEWAIREEFVSIVVANLPILQSPIRVFFNKIGLGVVFSQSGTKGQSTQPYEGRTIGGGGGGYPLRTPKKDPNGAVTAWDSDEQILYENGTLHAVTSKDIVVAREVAVESESGSLKEPGGWTVSAEGGSWKTHP</sequence>
<evidence type="ECO:0000256" key="5">
    <source>
        <dbReference type="ARBA" id="ARBA00038359"/>
    </source>
</evidence>
<protein>
    <recommendedName>
        <fullName evidence="8">Rhodopsin domain-containing protein</fullName>
    </recommendedName>
</protein>
<dbReference type="InterPro" id="IPR049326">
    <property type="entry name" value="Rhodopsin_dom_fungi"/>
</dbReference>
<keyword evidence="3 7" id="KW-1133">Transmembrane helix</keyword>
<feature type="domain" description="Rhodopsin" evidence="8">
    <location>
        <begin position="22"/>
        <end position="204"/>
    </location>
</feature>
<feature type="transmembrane region" description="Helical" evidence="7">
    <location>
        <begin position="40"/>
        <end position="59"/>
    </location>
</feature>
<evidence type="ECO:0000256" key="2">
    <source>
        <dbReference type="ARBA" id="ARBA00022692"/>
    </source>
</evidence>
<dbReference type="PANTHER" id="PTHR33048:SF2">
    <property type="entry name" value="SRPK"/>
    <property type="match status" value="1"/>
</dbReference>
<dbReference type="GO" id="GO:0016020">
    <property type="term" value="C:membrane"/>
    <property type="evidence" value="ECO:0007669"/>
    <property type="project" value="UniProtKB-SubCell"/>
</dbReference>
<accession>A0A0C3HK12</accession>
<dbReference type="AlphaFoldDB" id="A0A0C3HK12"/>
<keyword evidence="2 7" id="KW-0812">Transmembrane</keyword>
<dbReference type="PANTHER" id="PTHR33048">
    <property type="entry name" value="PTH11-LIKE INTEGRAL MEMBRANE PROTEIN (AFU_ORTHOLOGUE AFUA_5G11245)"/>
    <property type="match status" value="1"/>
</dbReference>
<feature type="region of interest" description="Disordered" evidence="6">
    <location>
        <begin position="310"/>
        <end position="329"/>
    </location>
</feature>
<reference evidence="10" key="2">
    <citation type="submission" date="2015-01" db="EMBL/GenBank/DDBJ databases">
        <title>Evolutionary Origins and Diversification of the Mycorrhizal Mutualists.</title>
        <authorList>
            <consortium name="DOE Joint Genome Institute"/>
            <consortium name="Mycorrhizal Genomics Consortium"/>
            <person name="Kohler A."/>
            <person name="Kuo A."/>
            <person name="Nagy L.G."/>
            <person name="Floudas D."/>
            <person name="Copeland A."/>
            <person name="Barry K.W."/>
            <person name="Cichocki N."/>
            <person name="Veneault-Fourrey C."/>
            <person name="LaButti K."/>
            <person name="Lindquist E.A."/>
            <person name="Lipzen A."/>
            <person name="Lundell T."/>
            <person name="Morin E."/>
            <person name="Murat C."/>
            <person name="Riley R."/>
            <person name="Ohm R."/>
            <person name="Sun H."/>
            <person name="Tunlid A."/>
            <person name="Henrissat B."/>
            <person name="Grigoriev I.V."/>
            <person name="Hibbett D.S."/>
            <person name="Martin F."/>
        </authorList>
    </citation>
    <scope>NUCLEOTIDE SEQUENCE [LARGE SCALE GENOMIC DNA]</scope>
    <source>
        <strain evidence="10">Zn</strain>
    </source>
</reference>
<dbReference type="InterPro" id="IPR052337">
    <property type="entry name" value="SAT4-like"/>
</dbReference>
<dbReference type="Pfam" id="PF20684">
    <property type="entry name" value="Fung_rhodopsin"/>
    <property type="match status" value="2"/>
</dbReference>
<dbReference type="OrthoDB" id="2988756at2759"/>
<dbReference type="EMBL" id="KN832873">
    <property type="protein sequence ID" value="KIN03430.1"/>
    <property type="molecule type" value="Genomic_DNA"/>
</dbReference>
<evidence type="ECO:0000313" key="9">
    <source>
        <dbReference type="EMBL" id="KIN03430.1"/>
    </source>
</evidence>
<evidence type="ECO:0000256" key="6">
    <source>
        <dbReference type="SAM" id="MobiDB-lite"/>
    </source>
</evidence>
<name>A0A0C3HK12_OIDMZ</name>
<dbReference type="STRING" id="913774.A0A0C3HK12"/>
<evidence type="ECO:0000259" key="8">
    <source>
        <dbReference type="Pfam" id="PF20684"/>
    </source>
</evidence>
<gene>
    <name evidence="9" type="ORF">OIDMADRAFT_39750</name>
</gene>
<comment type="subcellular location">
    <subcellularLocation>
        <location evidence="1">Membrane</location>
        <topology evidence="1">Multi-pass membrane protein</topology>
    </subcellularLocation>
</comment>
<dbReference type="HOGENOM" id="CLU_019101_0_1_1"/>
<evidence type="ECO:0000256" key="7">
    <source>
        <dbReference type="SAM" id="Phobius"/>
    </source>
</evidence>
<organism evidence="9 10">
    <name type="scientific">Oidiodendron maius (strain Zn)</name>
    <dbReference type="NCBI Taxonomy" id="913774"/>
    <lineage>
        <taxon>Eukaryota</taxon>
        <taxon>Fungi</taxon>
        <taxon>Dikarya</taxon>
        <taxon>Ascomycota</taxon>
        <taxon>Pezizomycotina</taxon>
        <taxon>Leotiomycetes</taxon>
        <taxon>Leotiomycetes incertae sedis</taxon>
        <taxon>Myxotrichaceae</taxon>
        <taxon>Oidiodendron</taxon>
    </lineage>
</organism>
<evidence type="ECO:0000256" key="4">
    <source>
        <dbReference type="ARBA" id="ARBA00023136"/>
    </source>
</evidence>
<evidence type="ECO:0000256" key="1">
    <source>
        <dbReference type="ARBA" id="ARBA00004141"/>
    </source>
</evidence>
<dbReference type="Proteomes" id="UP000054321">
    <property type="component" value="Unassembled WGS sequence"/>
</dbReference>
<feature type="transmembrane region" description="Helical" evidence="7">
    <location>
        <begin position="97"/>
        <end position="118"/>
    </location>
</feature>
<feature type="region of interest" description="Disordered" evidence="6">
    <location>
        <begin position="378"/>
        <end position="399"/>
    </location>
</feature>
<feature type="transmembrane region" description="Helical" evidence="7">
    <location>
        <begin position="130"/>
        <end position="153"/>
    </location>
</feature>
<evidence type="ECO:0000313" key="10">
    <source>
        <dbReference type="Proteomes" id="UP000054321"/>
    </source>
</evidence>
<feature type="domain" description="Rhodopsin" evidence="8">
    <location>
        <begin position="220"/>
        <end position="291"/>
    </location>
</feature>
<evidence type="ECO:0000256" key="3">
    <source>
        <dbReference type="ARBA" id="ARBA00022989"/>
    </source>
</evidence>